<dbReference type="Gene3D" id="3.40.50.720">
    <property type="entry name" value="NAD(P)-binding Rossmann-like Domain"/>
    <property type="match status" value="1"/>
</dbReference>
<sequence>MPTGTFLITAATGRQGGATARLLLKQGKNVHALVRDAMSPASRTLAELGAVLFQGDFDSTDAIKDAMQGVDGIFLNLFPTQDINRQGMQAQFFIDTAKEAGTKSIVASTVFHTSNPKLWENREGMNTYYRAKAIVENVVRSSGLESYTILRPPTLMHNFLKPDSQWHYPELATEGKLAHAFDPDARTPYLDAADVGHFAAAALLNPCLYDGHEIDLCAQNLTIIEVGAVLSRVSGRDIPAVRRSAEELVAKKGMLPALTFQIMANEFDITIDAGALSEKYSIRMSTLEEFMEREKEALISSLPVL</sequence>
<comment type="similarity">
    <text evidence="1">Belongs to the NmrA-type oxidoreductase family.</text>
</comment>
<gene>
    <name evidence="4" type="ORF">Sste5346_009963</name>
</gene>
<dbReference type="InterPro" id="IPR036291">
    <property type="entry name" value="NAD(P)-bd_dom_sf"/>
</dbReference>
<evidence type="ECO:0000313" key="4">
    <source>
        <dbReference type="EMBL" id="KAL1887851.1"/>
    </source>
</evidence>
<keyword evidence="2" id="KW-0521">NADP</keyword>
<dbReference type="PANTHER" id="PTHR42748:SF7">
    <property type="entry name" value="NMRA LIKE REDOX SENSOR 1-RELATED"/>
    <property type="match status" value="1"/>
</dbReference>
<accession>A0ABR3YHU8</accession>
<name>A0ABR3YHU8_9PEZI</name>
<dbReference type="PANTHER" id="PTHR42748">
    <property type="entry name" value="NITROGEN METABOLITE REPRESSION PROTEIN NMRA FAMILY MEMBER"/>
    <property type="match status" value="1"/>
</dbReference>
<protein>
    <recommendedName>
        <fullName evidence="3">NmrA-like domain-containing protein</fullName>
    </recommendedName>
</protein>
<evidence type="ECO:0000256" key="2">
    <source>
        <dbReference type="ARBA" id="ARBA00022857"/>
    </source>
</evidence>
<dbReference type="Proteomes" id="UP001583186">
    <property type="component" value="Unassembled WGS sequence"/>
</dbReference>
<evidence type="ECO:0000313" key="5">
    <source>
        <dbReference type="Proteomes" id="UP001583186"/>
    </source>
</evidence>
<dbReference type="Pfam" id="PF05368">
    <property type="entry name" value="NmrA"/>
    <property type="match status" value="1"/>
</dbReference>
<dbReference type="EMBL" id="JAWCUI010000107">
    <property type="protein sequence ID" value="KAL1887851.1"/>
    <property type="molecule type" value="Genomic_DNA"/>
</dbReference>
<dbReference type="SUPFAM" id="SSF51735">
    <property type="entry name" value="NAD(P)-binding Rossmann-fold domains"/>
    <property type="match status" value="1"/>
</dbReference>
<keyword evidence="5" id="KW-1185">Reference proteome</keyword>
<comment type="caution">
    <text evidence="4">The sequence shown here is derived from an EMBL/GenBank/DDBJ whole genome shotgun (WGS) entry which is preliminary data.</text>
</comment>
<dbReference type="InterPro" id="IPR008030">
    <property type="entry name" value="NmrA-like"/>
</dbReference>
<reference evidence="4 5" key="1">
    <citation type="journal article" date="2024" name="IMA Fungus">
        <title>IMA Genome - F19 : A genome assembly and annotation guide to empower mycologists, including annotated draft genome sequences of Ceratocystis pirilliformis, Diaporthe australafricana, Fusarium ophioides, Paecilomyces lecythidis, and Sporothrix stenoceras.</title>
        <authorList>
            <person name="Aylward J."/>
            <person name="Wilson A.M."/>
            <person name="Visagie C.M."/>
            <person name="Spraker J."/>
            <person name="Barnes I."/>
            <person name="Buitendag C."/>
            <person name="Ceriani C."/>
            <person name="Del Mar Angel L."/>
            <person name="du Plessis D."/>
            <person name="Fuchs T."/>
            <person name="Gasser K."/>
            <person name="Kramer D."/>
            <person name="Li W."/>
            <person name="Munsamy K."/>
            <person name="Piso A."/>
            <person name="Price J.L."/>
            <person name="Sonnekus B."/>
            <person name="Thomas C."/>
            <person name="van der Nest A."/>
            <person name="van Dijk A."/>
            <person name="van Heerden A."/>
            <person name="van Vuuren N."/>
            <person name="Yilmaz N."/>
            <person name="Duong T.A."/>
            <person name="van der Merwe N.A."/>
            <person name="Wingfield M.J."/>
            <person name="Wingfield B.D."/>
        </authorList>
    </citation>
    <scope>NUCLEOTIDE SEQUENCE [LARGE SCALE GENOMIC DNA]</scope>
    <source>
        <strain evidence="4 5">CMW 5346</strain>
    </source>
</reference>
<evidence type="ECO:0000256" key="1">
    <source>
        <dbReference type="ARBA" id="ARBA00006328"/>
    </source>
</evidence>
<evidence type="ECO:0000259" key="3">
    <source>
        <dbReference type="Pfam" id="PF05368"/>
    </source>
</evidence>
<dbReference type="InterPro" id="IPR051164">
    <property type="entry name" value="NmrA-like_oxidored"/>
</dbReference>
<organism evidence="4 5">
    <name type="scientific">Sporothrix stenoceras</name>
    <dbReference type="NCBI Taxonomy" id="5173"/>
    <lineage>
        <taxon>Eukaryota</taxon>
        <taxon>Fungi</taxon>
        <taxon>Dikarya</taxon>
        <taxon>Ascomycota</taxon>
        <taxon>Pezizomycotina</taxon>
        <taxon>Sordariomycetes</taxon>
        <taxon>Sordariomycetidae</taxon>
        <taxon>Ophiostomatales</taxon>
        <taxon>Ophiostomataceae</taxon>
        <taxon>Sporothrix</taxon>
    </lineage>
</organism>
<feature type="domain" description="NmrA-like" evidence="3">
    <location>
        <begin position="3"/>
        <end position="270"/>
    </location>
</feature>
<proteinExistence type="inferred from homology"/>